<evidence type="ECO:0000313" key="1">
    <source>
        <dbReference type="EMBL" id="CCD51559.1"/>
    </source>
</evidence>
<dbReference type="HOGENOM" id="CLU_3142894_0_0_1"/>
<sequence>MFQKAENWREKAWKGASAVPMKIFDNSFLGKDSLERFWGPLEAGQVTTR</sequence>
<proteinExistence type="predicted"/>
<dbReference type="Proteomes" id="UP000008177">
    <property type="component" value="Unplaced contigs"/>
</dbReference>
<dbReference type="AlphaFoldDB" id="G2YIM2"/>
<dbReference type="EMBL" id="FQ790337">
    <property type="protein sequence ID" value="CCD51559.1"/>
    <property type="molecule type" value="Genomic_DNA"/>
</dbReference>
<reference evidence="2" key="1">
    <citation type="journal article" date="2011" name="PLoS Genet.">
        <title>Genomic analysis of the necrotrophic fungal pathogens Sclerotinia sclerotiorum and Botrytis cinerea.</title>
        <authorList>
            <person name="Amselem J."/>
            <person name="Cuomo C.A."/>
            <person name="van Kan J.A."/>
            <person name="Viaud M."/>
            <person name="Benito E.P."/>
            <person name="Couloux A."/>
            <person name="Coutinho P.M."/>
            <person name="de Vries R.P."/>
            <person name="Dyer P.S."/>
            <person name="Fillinger S."/>
            <person name="Fournier E."/>
            <person name="Gout L."/>
            <person name="Hahn M."/>
            <person name="Kohn L."/>
            <person name="Lapalu N."/>
            <person name="Plummer K.M."/>
            <person name="Pradier J.M."/>
            <person name="Quevillon E."/>
            <person name="Sharon A."/>
            <person name="Simon A."/>
            <person name="ten Have A."/>
            <person name="Tudzynski B."/>
            <person name="Tudzynski P."/>
            <person name="Wincker P."/>
            <person name="Andrew M."/>
            <person name="Anthouard V."/>
            <person name="Beever R.E."/>
            <person name="Beffa R."/>
            <person name="Benoit I."/>
            <person name="Bouzid O."/>
            <person name="Brault B."/>
            <person name="Chen Z."/>
            <person name="Choquer M."/>
            <person name="Collemare J."/>
            <person name="Cotton P."/>
            <person name="Danchin E.G."/>
            <person name="Da Silva C."/>
            <person name="Gautier A."/>
            <person name="Giraud C."/>
            <person name="Giraud T."/>
            <person name="Gonzalez C."/>
            <person name="Grossetete S."/>
            <person name="Guldener U."/>
            <person name="Henrissat B."/>
            <person name="Howlett B.J."/>
            <person name="Kodira C."/>
            <person name="Kretschmer M."/>
            <person name="Lappartient A."/>
            <person name="Leroch M."/>
            <person name="Levis C."/>
            <person name="Mauceli E."/>
            <person name="Neuveglise C."/>
            <person name="Oeser B."/>
            <person name="Pearson M."/>
            <person name="Poulain J."/>
            <person name="Poussereau N."/>
            <person name="Quesneville H."/>
            <person name="Rascle C."/>
            <person name="Schumacher J."/>
            <person name="Segurens B."/>
            <person name="Sexton A."/>
            <person name="Silva E."/>
            <person name="Sirven C."/>
            <person name="Soanes D.M."/>
            <person name="Talbot N.J."/>
            <person name="Templeton M."/>
            <person name="Yandava C."/>
            <person name="Yarden O."/>
            <person name="Zeng Q."/>
            <person name="Rollins J.A."/>
            <person name="Lebrun M.H."/>
            <person name="Dickman M."/>
        </authorList>
    </citation>
    <scope>NUCLEOTIDE SEQUENCE [LARGE SCALE GENOMIC DNA]</scope>
    <source>
        <strain evidence="2">T4</strain>
    </source>
</reference>
<dbReference type="InParanoid" id="G2YIM2"/>
<accession>G2YIM2</accession>
<protein>
    <submittedName>
        <fullName evidence="1">Uncharacterized protein</fullName>
    </submittedName>
</protein>
<name>G2YIM2_BOTF4</name>
<evidence type="ECO:0000313" key="2">
    <source>
        <dbReference type="Proteomes" id="UP000008177"/>
    </source>
</evidence>
<gene>
    <name evidence="1" type="ORF">BofuT4_uP018650.1</name>
</gene>
<organism evidence="1 2">
    <name type="scientific">Botryotinia fuckeliana (strain T4)</name>
    <name type="common">Noble rot fungus</name>
    <name type="synonym">Botrytis cinerea</name>
    <dbReference type="NCBI Taxonomy" id="999810"/>
    <lineage>
        <taxon>Eukaryota</taxon>
        <taxon>Fungi</taxon>
        <taxon>Dikarya</taxon>
        <taxon>Ascomycota</taxon>
        <taxon>Pezizomycotina</taxon>
        <taxon>Leotiomycetes</taxon>
        <taxon>Helotiales</taxon>
        <taxon>Sclerotiniaceae</taxon>
        <taxon>Botrytis</taxon>
    </lineage>
</organism>